<feature type="transmembrane region" description="Helical" evidence="6">
    <location>
        <begin position="126"/>
        <end position="152"/>
    </location>
</feature>
<feature type="transmembrane region" description="Helical" evidence="6">
    <location>
        <begin position="92"/>
        <end position="114"/>
    </location>
</feature>
<reference evidence="8 9" key="1">
    <citation type="submission" date="2023-03" db="EMBL/GenBank/DDBJ databases">
        <title>High-quality genome of Scylla paramamosain provides insights in environmental adaptation.</title>
        <authorList>
            <person name="Zhang L."/>
        </authorList>
    </citation>
    <scope>NUCLEOTIDE SEQUENCE [LARGE SCALE GENOMIC DNA]</scope>
    <source>
        <strain evidence="8">LZ_2023a</strain>
        <tissue evidence="8">Muscle</tissue>
    </source>
</reference>
<evidence type="ECO:0000256" key="5">
    <source>
        <dbReference type="ARBA" id="ARBA00023136"/>
    </source>
</evidence>
<dbReference type="GO" id="GO:0043252">
    <property type="term" value="P:sodium-independent organic anion transport"/>
    <property type="evidence" value="ECO:0007669"/>
    <property type="project" value="TreeGrafter"/>
</dbReference>
<dbReference type="GO" id="GO:0015347">
    <property type="term" value="F:sodium-independent organic anion transmembrane transporter activity"/>
    <property type="evidence" value="ECO:0007669"/>
    <property type="project" value="TreeGrafter"/>
</dbReference>
<keyword evidence="5 6" id="KW-0472">Membrane</keyword>
<name>A0AAW0SWV2_SCYPA</name>
<keyword evidence="9" id="KW-1185">Reference proteome</keyword>
<organism evidence="8 9">
    <name type="scientific">Scylla paramamosain</name>
    <name type="common">Mud crab</name>
    <dbReference type="NCBI Taxonomy" id="85552"/>
    <lineage>
        <taxon>Eukaryota</taxon>
        <taxon>Metazoa</taxon>
        <taxon>Ecdysozoa</taxon>
        <taxon>Arthropoda</taxon>
        <taxon>Crustacea</taxon>
        <taxon>Multicrustacea</taxon>
        <taxon>Malacostraca</taxon>
        <taxon>Eumalacostraca</taxon>
        <taxon>Eucarida</taxon>
        <taxon>Decapoda</taxon>
        <taxon>Pleocyemata</taxon>
        <taxon>Brachyura</taxon>
        <taxon>Eubrachyura</taxon>
        <taxon>Portunoidea</taxon>
        <taxon>Portunidae</taxon>
        <taxon>Portuninae</taxon>
        <taxon>Scylla</taxon>
    </lineage>
</organism>
<evidence type="ECO:0000256" key="4">
    <source>
        <dbReference type="ARBA" id="ARBA00022989"/>
    </source>
</evidence>
<evidence type="ECO:0000259" key="7">
    <source>
        <dbReference type="PROSITE" id="PS51465"/>
    </source>
</evidence>
<feature type="domain" description="Kazal-like" evidence="7">
    <location>
        <begin position="162"/>
        <end position="215"/>
    </location>
</feature>
<evidence type="ECO:0000256" key="3">
    <source>
        <dbReference type="ARBA" id="ARBA00022692"/>
    </source>
</evidence>
<gene>
    <name evidence="8" type="ORF">O3P69_019485</name>
</gene>
<dbReference type="EMBL" id="JARAKH010000043">
    <property type="protein sequence ID" value="KAK8379571.1"/>
    <property type="molecule type" value="Genomic_DNA"/>
</dbReference>
<keyword evidence="3 6" id="KW-0812">Transmembrane</keyword>
<keyword evidence="2" id="KW-1003">Cell membrane</keyword>
<evidence type="ECO:0000256" key="6">
    <source>
        <dbReference type="SAM" id="Phobius"/>
    </source>
</evidence>
<evidence type="ECO:0000313" key="9">
    <source>
        <dbReference type="Proteomes" id="UP001487740"/>
    </source>
</evidence>
<evidence type="ECO:0000256" key="1">
    <source>
        <dbReference type="ARBA" id="ARBA00004651"/>
    </source>
</evidence>
<dbReference type="GO" id="GO:0016323">
    <property type="term" value="C:basolateral plasma membrane"/>
    <property type="evidence" value="ECO:0007669"/>
    <property type="project" value="TreeGrafter"/>
</dbReference>
<dbReference type="InterPro" id="IPR004156">
    <property type="entry name" value="OATP"/>
</dbReference>
<protein>
    <recommendedName>
        <fullName evidence="7">Kazal-like domain-containing protein</fullName>
    </recommendedName>
</protein>
<accession>A0AAW0SWV2</accession>
<dbReference type="Proteomes" id="UP001487740">
    <property type="component" value="Unassembled WGS sequence"/>
</dbReference>
<evidence type="ECO:0000256" key="2">
    <source>
        <dbReference type="ARBA" id="ARBA00022475"/>
    </source>
</evidence>
<sequence length="325" mass="33707">MEKQLEALAALLARQSEQSQALLARQSEQSQAREERLTQLLERWWGAVRGLAGNRVLGLSVGVDLLVGVWCGRPSSWGACPFTPHPPQADQYYTGISSTTAIIVGVGVGGVWVVRCRPRARTLAFLLAVVVGVMAAAHAPLAALTCGGGGAAGGPLMDGSTLALHRACSEGCYCDAGGAYQPVCVRDGPLMLPYFSPCHAGCPPPPLGQPLGNCTCGSRAAKVTPGPCHPCPTHLLHTCLSCLAASLVPVALLINLLLALRAVSKEDKTVALGLKLSLWSLGRLVGPLLVGALVGESCLVRGAACRGAWRAWVGGKGRLDGVLFV</sequence>
<dbReference type="PROSITE" id="PS51465">
    <property type="entry name" value="KAZAL_2"/>
    <property type="match status" value="1"/>
</dbReference>
<evidence type="ECO:0000313" key="8">
    <source>
        <dbReference type="EMBL" id="KAK8379571.1"/>
    </source>
</evidence>
<feature type="transmembrane region" description="Helical" evidence="6">
    <location>
        <begin position="235"/>
        <end position="258"/>
    </location>
</feature>
<proteinExistence type="predicted"/>
<comment type="subcellular location">
    <subcellularLocation>
        <location evidence="1">Cell membrane</location>
        <topology evidence="1">Multi-pass membrane protein</topology>
    </subcellularLocation>
</comment>
<comment type="caution">
    <text evidence="8">The sequence shown here is derived from an EMBL/GenBank/DDBJ whole genome shotgun (WGS) entry which is preliminary data.</text>
</comment>
<dbReference type="PANTHER" id="PTHR11388">
    <property type="entry name" value="ORGANIC ANION TRANSPORTER"/>
    <property type="match status" value="1"/>
</dbReference>
<keyword evidence="4 6" id="KW-1133">Transmembrane helix</keyword>
<dbReference type="PANTHER" id="PTHR11388:SF76">
    <property type="entry name" value="SOLUTE CARRIER ORGANIC ANION TRANSPORTER FAMILY MEMBER"/>
    <property type="match status" value="1"/>
</dbReference>
<dbReference type="InterPro" id="IPR002350">
    <property type="entry name" value="Kazal_dom"/>
</dbReference>
<dbReference type="AlphaFoldDB" id="A0AAW0SWV2"/>
<dbReference type="Pfam" id="PF03137">
    <property type="entry name" value="OATP"/>
    <property type="match status" value="1"/>
</dbReference>